<keyword evidence="9" id="KW-1185">Reference proteome</keyword>
<evidence type="ECO:0000259" key="7">
    <source>
        <dbReference type="Pfam" id="PF21885"/>
    </source>
</evidence>
<evidence type="ECO:0000256" key="5">
    <source>
        <dbReference type="SAM" id="Phobius"/>
    </source>
</evidence>
<dbReference type="InterPro" id="IPR054077">
    <property type="entry name" value="TMEM181_GOLD"/>
</dbReference>
<proteinExistence type="predicted"/>
<keyword evidence="3 5" id="KW-1133">Transmembrane helix</keyword>
<evidence type="ECO:0000256" key="3">
    <source>
        <dbReference type="ARBA" id="ARBA00022989"/>
    </source>
</evidence>
<protein>
    <recommendedName>
        <fullName evidence="10">Transmembrane protein 181</fullName>
    </recommendedName>
</protein>
<evidence type="ECO:0000256" key="2">
    <source>
        <dbReference type="ARBA" id="ARBA00022692"/>
    </source>
</evidence>
<organism evidence="8 9">
    <name type="scientific">Ridgeia piscesae</name>
    <name type="common">Tubeworm</name>
    <dbReference type="NCBI Taxonomy" id="27915"/>
    <lineage>
        <taxon>Eukaryota</taxon>
        <taxon>Metazoa</taxon>
        <taxon>Spiralia</taxon>
        <taxon>Lophotrochozoa</taxon>
        <taxon>Annelida</taxon>
        <taxon>Polychaeta</taxon>
        <taxon>Sedentaria</taxon>
        <taxon>Canalipalpata</taxon>
        <taxon>Sabellida</taxon>
        <taxon>Siboglinidae</taxon>
        <taxon>Ridgeia</taxon>
    </lineage>
</organism>
<dbReference type="GO" id="GO:0015643">
    <property type="term" value="F:toxic substance binding"/>
    <property type="evidence" value="ECO:0007669"/>
    <property type="project" value="InterPro"/>
</dbReference>
<keyword evidence="4 5" id="KW-0472">Membrane</keyword>
<accession>A0AAD9NKU8</accession>
<feature type="transmembrane region" description="Helical" evidence="5">
    <location>
        <begin position="296"/>
        <end position="314"/>
    </location>
</feature>
<evidence type="ECO:0000256" key="1">
    <source>
        <dbReference type="ARBA" id="ARBA00004141"/>
    </source>
</evidence>
<evidence type="ECO:0000313" key="8">
    <source>
        <dbReference type="EMBL" id="KAK2170859.1"/>
    </source>
</evidence>
<feature type="transmembrane region" description="Helical" evidence="5">
    <location>
        <begin position="368"/>
        <end position="391"/>
    </location>
</feature>
<dbReference type="InterPro" id="IPR047843">
    <property type="entry name" value="WLS-like_TM"/>
</dbReference>
<feature type="transmembrane region" description="Helical" evidence="5">
    <location>
        <begin position="267"/>
        <end position="290"/>
    </location>
</feature>
<evidence type="ECO:0000256" key="4">
    <source>
        <dbReference type="ARBA" id="ARBA00023136"/>
    </source>
</evidence>
<comment type="caution">
    <text evidence="8">The sequence shown here is derived from an EMBL/GenBank/DDBJ whole genome shotgun (WGS) entry which is preliminary data.</text>
</comment>
<dbReference type="AlphaFoldDB" id="A0AAD9NKU8"/>
<feature type="domain" description="Wntless-like transmembrane" evidence="6">
    <location>
        <begin position="221"/>
        <end position="473"/>
    </location>
</feature>
<gene>
    <name evidence="8" type="ORF">NP493_1129g00008</name>
</gene>
<feature type="transmembrane region" description="Helical" evidence="5">
    <location>
        <begin position="61"/>
        <end position="80"/>
    </location>
</feature>
<keyword evidence="2 5" id="KW-0812">Transmembrane</keyword>
<reference evidence="8" key="1">
    <citation type="journal article" date="2023" name="Mol. Biol. Evol.">
        <title>Third-Generation Sequencing Reveals the Adaptive Role of the Epigenome in Three Deep-Sea Polychaetes.</title>
        <authorList>
            <person name="Perez M."/>
            <person name="Aroh O."/>
            <person name="Sun Y."/>
            <person name="Lan Y."/>
            <person name="Juniper S.K."/>
            <person name="Young C.R."/>
            <person name="Angers B."/>
            <person name="Qian P.Y."/>
        </authorList>
    </citation>
    <scope>NUCLEOTIDE SEQUENCE</scope>
    <source>
        <strain evidence="8">R07B-5</strain>
    </source>
</reference>
<feature type="transmembrane region" description="Helical" evidence="5">
    <location>
        <begin position="412"/>
        <end position="432"/>
    </location>
</feature>
<evidence type="ECO:0000259" key="6">
    <source>
        <dbReference type="Pfam" id="PF06664"/>
    </source>
</evidence>
<dbReference type="PANTHER" id="PTHR31918">
    <property type="entry name" value="TRANSMEMBRANE PROTEIN 181"/>
    <property type="match status" value="1"/>
</dbReference>
<dbReference type="InterPro" id="IPR040416">
    <property type="entry name" value="TMEM181"/>
</dbReference>
<dbReference type="GO" id="GO:0016020">
    <property type="term" value="C:membrane"/>
    <property type="evidence" value="ECO:0007669"/>
    <property type="project" value="UniProtKB-SubCell"/>
</dbReference>
<dbReference type="Proteomes" id="UP001209878">
    <property type="component" value="Unassembled WGS sequence"/>
</dbReference>
<dbReference type="EMBL" id="JAODUO010001129">
    <property type="protein sequence ID" value="KAK2170859.1"/>
    <property type="molecule type" value="Genomic_DNA"/>
</dbReference>
<dbReference type="Pfam" id="PF21885">
    <property type="entry name" value="TMEM181_GOLD"/>
    <property type="match status" value="1"/>
</dbReference>
<name>A0AAD9NKU8_RIDPI</name>
<feature type="transmembrane region" description="Helical" evidence="5">
    <location>
        <begin position="326"/>
        <end position="348"/>
    </location>
</feature>
<feature type="domain" description="TMEM181 GOLD" evidence="7">
    <location>
        <begin position="106"/>
        <end position="220"/>
    </location>
</feature>
<evidence type="ECO:0008006" key="10">
    <source>
        <dbReference type="Google" id="ProtNLM"/>
    </source>
</evidence>
<sequence length="525" mass="61153">MDSLGYTTFHTPSWTLRLRTFISEFCDLFSEFGGYIAPSYRHDRCERSVQMRLYTLSKRQFVLVFATFFLCFGITILIGLTGPAITEGSQINATTLVPKVEDLRKGPFVLQSPPVSAYHQQLWLIAQVNTDYNGDGKFEQPFDVGIKIRGMLEESGSEVVYNNIVHNRSRVLRCGQKCDDLMLLHLGFLDYSRYIITVQFSKLQNMQYSIIDIKFLFNTYNPAFTQLEIWFRFVFLLLTFVSTVLFAHSLRRFSVRDWSMEQRWMSVLLPLLLLYNNPLFPLTFLVNSWVPGMFDALFQATFLGTLLLFWLCLYHGVRQNKRRFCAFYLSKLIIVGLIWLTAVTLSSWQKYSELQDPTYNYRTDTANFMGFKVFFFIVGGVYLLYLVYLLVRAYAELRYMPYFDLRLKFMTALMLIVLAISITIMVLRFGISELQDNLMSEMTTHYQNSAEFLSFYGLLNFYLYTMAFVYSPSRNAAYESHFKDNPALSMLNDSDDDVIYGSDLEGEVALTRKVRPVDSEEEAFN</sequence>
<dbReference type="PANTHER" id="PTHR31918:SF1">
    <property type="entry name" value="TRANSMEMBRANE PROTEIN 181"/>
    <property type="match status" value="1"/>
</dbReference>
<feature type="transmembrane region" description="Helical" evidence="5">
    <location>
        <begin position="452"/>
        <end position="470"/>
    </location>
</feature>
<comment type="subcellular location">
    <subcellularLocation>
        <location evidence="1">Membrane</location>
        <topology evidence="1">Multi-pass membrane protein</topology>
    </subcellularLocation>
</comment>
<evidence type="ECO:0000313" key="9">
    <source>
        <dbReference type="Proteomes" id="UP001209878"/>
    </source>
</evidence>
<feature type="transmembrane region" description="Helical" evidence="5">
    <location>
        <begin position="229"/>
        <end position="247"/>
    </location>
</feature>
<dbReference type="Pfam" id="PF06664">
    <property type="entry name" value="WLS-like_TM"/>
    <property type="match status" value="1"/>
</dbReference>